<feature type="signal peptide" evidence="1">
    <location>
        <begin position="1"/>
        <end position="20"/>
    </location>
</feature>
<accession>A0AAN5C7D3</accession>
<comment type="caution">
    <text evidence="2">The sequence shown here is derived from an EMBL/GenBank/DDBJ whole genome shotgun (WGS) entry which is preliminary data.</text>
</comment>
<proteinExistence type="predicted"/>
<dbReference type="PANTHER" id="PTHR45581:SF3">
    <property type="entry name" value="METHYLTRANSFERASE DOMAIN-CONTAINING PROTEIN"/>
    <property type="match status" value="1"/>
</dbReference>
<keyword evidence="1" id="KW-0732">Signal</keyword>
<gene>
    <name evidence="2" type="ORF">PMAYCL1PPCAC_01401</name>
</gene>
<evidence type="ECO:0000313" key="3">
    <source>
        <dbReference type="Proteomes" id="UP001328107"/>
    </source>
</evidence>
<dbReference type="EMBL" id="BTRK01000001">
    <property type="protein sequence ID" value="GMR31206.1"/>
    <property type="molecule type" value="Genomic_DNA"/>
</dbReference>
<keyword evidence="3" id="KW-1185">Reference proteome</keyword>
<organism evidence="2 3">
    <name type="scientific">Pristionchus mayeri</name>
    <dbReference type="NCBI Taxonomy" id="1317129"/>
    <lineage>
        <taxon>Eukaryota</taxon>
        <taxon>Metazoa</taxon>
        <taxon>Ecdysozoa</taxon>
        <taxon>Nematoda</taxon>
        <taxon>Chromadorea</taxon>
        <taxon>Rhabditida</taxon>
        <taxon>Rhabditina</taxon>
        <taxon>Diplogasteromorpha</taxon>
        <taxon>Diplogasteroidea</taxon>
        <taxon>Neodiplogasteridae</taxon>
        <taxon>Pristionchus</taxon>
    </lineage>
</organism>
<sequence length="237" mass="26061">PSTMFLYLLLLASLLGSTYGQSCKPQNELGPCMGGAAPCLDIGATCLADLQTCCAQGAVCGGKNDPPTQADLWDLRYYYNRAKVLHAFSATPEGYEQIQNNGIRGYTSKADEGSLGATLSDDGFAKLAEVCSDQAERDNIKKLWFVKSGQAYRHSFEDPKSTDAVYVGYVSLKQNACGAIWPKKRWACAVSADMMYAGDLSKNTWYAGRQQDGGKVHFWLWEFEEAKRNKQRNGTIC</sequence>
<dbReference type="PANTHER" id="PTHR45581">
    <property type="entry name" value="PROTEIN CBG10435"/>
    <property type="match status" value="1"/>
</dbReference>
<dbReference type="AlphaFoldDB" id="A0AAN5C7D3"/>
<reference evidence="3" key="1">
    <citation type="submission" date="2022-10" db="EMBL/GenBank/DDBJ databases">
        <title>Genome assembly of Pristionchus species.</title>
        <authorList>
            <person name="Yoshida K."/>
            <person name="Sommer R.J."/>
        </authorList>
    </citation>
    <scope>NUCLEOTIDE SEQUENCE [LARGE SCALE GENOMIC DNA]</scope>
    <source>
        <strain evidence="3">RS5460</strain>
    </source>
</reference>
<evidence type="ECO:0000313" key="2">
    <source>
        <dbReference type="EMBL" id="GMR31206.1"/>
    </source>
</evidence>
<feature type="non-terminal residue" evidence="2">
    <location>
        <position position="1"/>
    </location>
</feature>
<dbReference type="Proteomes" id="UP001328107">
    <property type="component" value="Unassembled WGS sequence"/>
</dbReference>
<feature type="chain" id="PRO_5043039967" evidence="1">
    <location>
        <begin position="21"/>
        <end position="237"/>
    </location>
</feature>
<evidence type="ECO:0000256" key="1">
    <source>
        <dbReference type="SAM" id="SignalP"/>
    </source>
</evidence>
<name>A0AAN5C7D3_9BILA</name>
<protein>
    <submittedName>
        <fullName evidence="2">Uncharacterized protein</fullName>
    </submittedName>
</protein>